<dbReference type="STRING" id="1050174.CEPID_11325"/>
<accession>A0A0G3GSI4</accession>
<feature type="compositionally biased region" description="Polar residues" evidence="8">
    <location>
        <begin position="45"/>
        <end position="60"/>
    </location>
</feature>
<reference evidence="10 11" key="1">
    <citation type="submission" date="2015-05" db="EMBL/GenBank/DDBJ databases">
        <title>Complete genome sequence of Corynebacterium epidermidicanis DSM 45586, isolated from the skin of a dog suffering from pruritus.</title>
        <authorList>
            <person name="Ruckert C."/>
            <person name="Albersmeier A."/>
            <person name="Winkler A."/>
            <person name="Tauch A."/>
        </authorList>
    </citation>
    <scope>NUCLEOTIDE SEQUENCE [LARGE SCALE GENOMIC DNA]</scope>
    <source>
        <strain evidence="10 11">DSM 45586</strain>
    </source>
</reference>
<organism evidence="10 11">
    <name type="scientific">Corynebacterium epidermidicanis</name>
    <dbReference type="NCBI Taxonomy" id="1050174"/>
    <lineage>
        <taxon>Bacteria</taxon>
        <taxon>Bacillati</taxon>
        <taxon>Actinomycetota</taxon>
        <taxon>Actinomycetes</taxon>
        <taxon>Mycobacteriales</taxon>
        <taxon>Corynebacteriaceae</taxon>
        <taxon>Corynebacterium</taxon>
    </lineage>
</organism>
<evidence type="ECO:0000256" key="4">
    <source>
        <dbReference type="ARBA" id="ARBA00022475"/>
    </source>
</evidence>
<evidence type="ECO:0000256" key="5">
    <source>
        <dbReference type="ARBA" id="ARBA00022692"/>
    </source>
</evidence>
<evidence type="ECO:0000256" key="6">
    <source>
        <dbReference type="ARBA" id="ARBA00022989"/>
    </source>
</evidence>
<evidence type="ECO:0000256" key="8">
    <source>
        <dbReference type="SAM" id="MobiDB-lite"/>
    </source>
</evidence>
<feature type="transmembrane region" description="Helical" evidence="9">
    <location>
        <begin position="104"/>
        <end position="125"/>
    </location>
</feature>
<feature type="transmembrane region" description="Helical" evidence="9">
    <location>
        <begin position="306"/>
        <end position="332"/>
    </location>
</feature>
<evidence type="ECO:0000256" key="7">
    <source>
        <dbReference type="ARBA" id="ARBA00023136"/>
    </source>
</evidence>
<feature type="transmembrane region" description="Helical" evidence="9">
    <location>
        <begin position="339"/>
        <end position="356"/>
    </location>
</feature>
<dbReference type="Pfam" id="PF01594">
    <property type="entry name" value="AI-2E_transport"/>
    <property type="match status" value="1"/>
</dbReference>
<evidence type="ECO:0000256" key="3">
    <source>
        <dbReference type="ARBA" id="ARBA00022448"/>
    </source>
</evidence>
<evidence type="ECO:0000313" key="11">
    <source>
        <dbReference type="Proteomes" id="UP000035368"/>
    </source>
</evidence>
<evidence type="ECO:0000256" key="2">
    <source>
        <dbReference type="ARBA" id="ARBA00009773"/>
    </source>
</evidence>
<comment type="subcellular location">
    <subcellularLocation>
        <location evidence="1">Cell membrane</location>
        <topology evidence="1">Multi-pass membrane protein</topology>
    </subcellularLocation>
</comment>
<feature type="transmembrane region" description="Helical" evidence="9">
    <location>
        <begin position="137"/>
        <end position="158"/>
    </location>
</feature>
<feature type="transmembrane region" description="Helical" evidence="9">
    <location>
        <begin position="376"/>
        <end position="407"/>
    </location>
</feature>
<name>A0A0G3GSI4_9CORY</name>
<gene>
    <name evidence="10" type="ORF">CEPID_11325</name>
</gene>
<comment type="similarity">
    <text evidence="2">Belongs to the autoinducer-2 exporter (AI-2E) (TC 2.A.86) family.</text>
</comment>
<feature type="transmembrane region" description="Helical" evidence="9">
    <location>
        <begin position="278"/>
        <end position="300"/>
    </location>
</feature>
<keyword evidence="3" id="KW-0813">Transport</keyword>
<dbReference type="EMBL" id="CP011541">
    <property type="protein sequence ID" value="AKK04094.1"/>
    <property type="molecule type" value="Genomic_DNA"/>
</dbReference>
<sequence>MFPAPLLTPVKSGKMVVLMNTNNTPNQTGDQQRYSSLTDIIENDTTASPAPPRATSQSTSHDSEGSPDRAIILGQDGRWLAGWALRFIVLTIAAFIAWKGLGKLWTGLLPLLLALLLSTVLWPPVKWLRDHKFPKTLAVLTVLLGSIAAITGIFAAMAPSIAGQSKELFQKASEGITKLETWVQGPPLNIKVDQISSTLDKFVAKLQEQAGQITSGVLEGVSTASSVAVTLAIMLVLTFFFLKDGENFLPWVRRSTGPKAGWHLTEVLTRTWNTLAGYIRAQAIVSLIDAVIIGLGLVILGVPLAFVLAILTFFAGFIPIVGAVTAGALAVLVALVSNGLTTAIIVLVLVVAVQQLEGNVLSPMLQSKAMDLHPAIVLLSVTVGSSLFGIVGAFLAVPIAASIAVWLRYHSDLVSLRSGELTADEIKIETASAAGSTATASDAFEALRASFLSLGRRKTSHDAAPADTLAVKAEKEN</sequence>
<feature type="transmembrane region" description="Helical" evidence="9">
    <location>
        <begin position="224"/>
        <end position="242"/>
    </location>
</feature>
<feature type="region of interest" description="Disordered" evidence="8">
    <location>
        <begin position="45"/>
        <end position="67"/>
    </location>
</feature>
<keyword evidence="4" id="KW-1003">Cell membrane</keyword>
<evidence type="ECO:0000256" key="1">
    <source>
        <dbReference type="ARBA" id="ARBA00004651"/>
    </source>
</evidence>
<dbReference type="AlphaFoldDB" id="A0A0G3GSI4"/>
<proteinExistence type="inferred from homology"/>
<feature type="transmembrane region" description="Helical" evidence="9">
    <location>
        <begin position="79"/>
        <end position="98"/>
    </location>
</feature>
<keyword evidence="11" id="KW-1185">Reference proteome</keyword>
<dbReference type="PANTHER" id="PTHR21716">
    <property type="entry name" value="TRANSMEMBRANE PROTEIN"/>
    <property type="match status" value="1"/>
</dbReference>
<dbReference type="KEGG" id="cei:CEPID_11325"/>
<dbReference type="InterPro" id="IPR002549">
    <property type="entry name" value="AI-2E-like"/>
</dbReference>
<protein>
    <submittedName>
        <fullName evidence="10">Putative permease</fullName>
    </submittedName>
</protein>
<dbReference type="PATRIC" id="fig|1050174.4.peg.2286"/>
<evidence type="ECO:0000256" key="9">
    <source>
        <dbReference type="SAM" id="Phobius"/>
    </source>
</evidence>
<dbReference type="GO" id="GO:0005886">
    <property type="term" value="C:plasma membrane"/>
    <property type="evidence" value="ECO:0007669"/>
    <property type="project" value="UniProtKB-SubCell"/>
</dbReference>
<keyword evidence="6 9" id="KW-1133">Transmembrane helix</keyword>
<keyword evidence="5 9" id="KW-0812">Transmembrane</keyword>
<evidence type="ECO:0000313" key="10">
    <source>
        <dbReference type="EMBL" id="AKK04094.1"/>
    </source>
</evidence>
<keyword evidence="7 9" id="KW-0472">Membrane</keyword>
<dbReference type="PANTHER" id="PTHR21716:SF53">
    <property type="entry name" value="PERMEASE PERM-RELATED"/>
    <property type="match status" value="1"/>
</dbReference>
<dbReference type="GO" id="GO:0055085">
    <property type="term" value="P:transmembrane transport"/>
    <property type="evidence" value="ECO:0007669"/>
    <property type="project" value="TreeGrafter"/>
</dbReference>
<dbReference type="Proteomes" id="UP000035368">
    <property type="component" value="Chromosome"/>
</dbReference>